<dbReference type="AlphaFoldDB" id="A0A5B8UYS4"/>
<dbReference type="SUPFAM" id="SSF53756">
    <property type="entry name" value="UDP-Glycosyltransferase/glycogen phosphorylase"/>
    <property type="match status" value="1"/>
</dbReference>
<dbReference type="InterPro" id="IPR001296">
    <property type="entry name" value="Glyco_trans_1"/>
</dbReference>
<dbReference type="OrthoDB" id="596635at2"/>
<accession>A0A5B8UYS4</accession>
<protein>
    <submittedName>
        <fullName evidence="2">Glycosyltransferase family 4 protein</fullName>
    </submittedName>
</protein>
<gene>
    <name evidence="2" type="ORF">FRZ54_17840</name>
</gene>
<proteinExistence type="predicted"/>
<dbReference type="Pfam" id="PF00534">
    <property type="entry name" value="Glycos_transf_1"/>
    <property type="match status" value="1"/>
</dbReference>
<name>A0A5B8UYS4_9SPHI</name>
<dbReference type="EMBL" id="CP042436">
    <property type="protein sequence ID" value="QEC64357.1"/>
    <property type="molecule type" value="Genomic_DNA"/>
</dbReference>
<evidence type="ECO:0000259" key="1">
    <source>
        <dbReference type="Pfam" id="PF00534"/>
    </source>
</evidence>
<evidence type="ECO:0000313" key="2">
    <source>
        <dbReference type="EMBL" id="QEC64357.1"/>
    </source>
</evidence>
<dbReference type="Gene3D" id="3.40.50.2000">
    <property type="entry name" value="Glycogen Phosphorylase B"/>
    <property type="match status" value="2"/>
</dbReference>
<organism evidence="2 3">
    <name type="scientific">Mucilaginibacter ginsenosidivorans</name>
    <dbReference type="NCBI Taxonomy" id="398053"/>
    <lineage>
        <taxon>Bacteria</taxon>
        <taxon>Pseudomonadati</taxon>
        <taxon>Bacteroidota</taxon>
        <taxon>Sphingobacteriia</taxon>
        <taxon>Sphingobacteriales</taxon>
        <taxon>Sphingobacteriaceae</taxon>
        <taxon>Mucilaginibacter</taxon>
    </lineage>
</organism>
<reference evidence="2 3" key="1">
    <citation type="journal article" date="2017" name="Curr. Microbiol.">
        <title>Mucilaginibacter ginsenosidivorans sp. nov., Isolated from Soil of Ginseng Field.</title>
        <authorList>
            <person name="Kim M.M."/>
            <person name="Siddiqi M.Z."/>
            <person name="Im W.T."/>
        </authorList>
    </citation>
    <scope>NUCLEOTIDE SEQUENCE [LARGE SCALE GENOMIC DNA]</scope>
    <source>
        <strain evidence="2 3">Gsoil 3017</strain>
    </source>
</reference>
<keyword evidence="2" id="KW-0808">Transferase</keyword>
<dbReference type="CDD" id="cd03801">
    <property type="entry name" value="GT4_PimA-like"/>
    <property type="match status" value="1"/>
</dbReference>
<evidence type="ECO:0000313" key="3">
    <source>
        <dbReference type="Proteomes" id="UP000321479"/>
    </source>
</evidence>
<sequence length="405" mass="46247">MKMKKVLLSVFACQPKKGSEFSNGWNWAIGLANKGYEVHCLTLRTNRPFIEEVEAPANLHFHYVEMPFKLQAMHRWSQPTLYLHYIMWQRLAYNIAKRLHKKLKFDLAHHISWGSPQMGSFLYKLNIPFIFGPAGGGQNAPEAFKKYFLCHWASEIKREKVSDFLVKNNPACKKMLQNAHAVIVSNQETFEFVKDIGAKNVSLSIDHALPESFFPEKFIAKTPVPGTLKMLWVGRFMPRKGLLMTLDVMNRLKAYPNITLTIVGDGEMKEDIIKKINDDGLGDTVTMTGMIPYEQVREYYSTCDVFFFTSLRDSCPAQLTEAMAFGMPVVTINLHGQGFVINDDTGIRCKCDTPETAINELEKAIIGLYNNPEKVTKMSQAAFEFAKKQTWAARIDELVKRHYPV</sequence>
<feature type="domain" description="Glycosyl transferase family 1" evidence="1">
    <location>
        <begin position="225"/>
        <end position="383"/>
    </location>
</feature>
<dbReference type="PANTHER" id="PTHR45947:SF3">
    <property type="entry name" value="SULFOQUINOVOSYL TRANSFERASE SQD2"/>
    <property type="match status" value="1"/>
</dbReference>
<dbReference type="Proteomes" id="UP000321479">
    <property type="component" value="Chromosome"/>
</dbReference>
<dbReference type="InterPro" id="IPR050194">
    <property type="entry name" value="Glycosyltransferase_grp1"/>
</dbReference>
<dbReference type="KEGG" id="mgin:FRZ54_17840"/>
<keyword evidence="3" id="KW-1185">Reference proteome</keyword>
<dbReference type="PANTHER" id="PTHR45947">
    <property type="entry name" value="SULFOQUINOVOSYL TRANSFERASE SQD2"/>
    <property type="match status" value="1"/>
</dbReference>
<dbReference type="GO" id="GO:0016757">
    <property type="term" value="F:glycosyltransferase activity"/>
    <property type="evidence" value="ECO:0007669"/>
    <property type="project" value="InterPro"/>
</dbReference>